<dbReference type="AlphaFoldDB" id="A0A1G7XXV5"/>
<evidence type="ECO:0000313" key="10">
    <source>
        <dbReference type="Proteomes" id="UP000199495"/>
    </source>
</evidence>
<accession>A0A1G7XXV5</accession>
<dbReference type="InterPro" id="IPR017871">
    <property type="entry name" value="ABC_transporter-like_CS"/>
</dbReference>
<keyword evidence="4" id="KW-1003">Cell membrane</keyword>
<keyword evidence="10" id="KW-1185">Reference proteome</keyword>
<dbReference type="PROSITE" id="PS00211">
    <property type="entry name" value="ABC_TRANSPORTER_1"/>
    <property type="match status" value="1"/>
</dbReference>
<dbReference type="SMART" id="SM00382">
    <property type="entry name" value="AAA"/>
    <property type="match status" value="1"/>
</dbReference>
<evidence type="ECO:0000256" key="2">
    <source>
        <dbReference type="ARBA" id="ARBA00005417"/>
    </source>
</evidence>
<dbReference type="CDD" id="cd03257">
    <property type="entry name" value="ABC_NikE_OppD_transporters"/>
    <property type="match status" value="1"/>
</dbReference>
<dbReference type="EMBL" id="FNCS01000011">
    <property type="protein sequence ID" value="SDG89025.1"/>
    <property type="molecule type" value="Genomic_DNA"/>
</dbReference>
<sequence>MGEWILQVKNLHTYFRGATVVKAVRGIDLEIAAGETLGIVGESGSGKSVMAQAMMRLVQSPGGIEKGEILLDGEDLAKLPEARMRAIRGNKIAMIFQEPMTSLNPVIRVGDQIAEVVRLHRGYSKRQALDFAIEMLRKVRIADPERRAREYPHELSGGMRQRVMIAMGLACNPKLIVADEPTTALDVTIQAQILKLMVDMQAETGTAMLLITHDLGVVAETAQRVAVMYAGQVVEYAGVEELFADPLHPYTQGLMASVPQIDQPRPESRMLPAIPGAVPSLDALPVGCAFQDRCPHVFDKCRVSEPLLKLHRDGHSARCWLHD</sequence>
<dbReference type="NCBIfam" id="TIGR01727">
    <property type="entry name" value="oligo_HPY"/>
    <property type="match status" value="1"/>
</dbReference>
<dbReference type="GO" id="GO:0055085">
    <property type="term" value="P:transmembrane transport"/>
    <property type="evidence" value="ECO:0007669"/>
    <property type="project" value="UniProtKB-ARBA"/>
</dbReference>
<protein>
    <submittedName>
        <fullName evidence="9">Peptide/nickel transport system ATP-binding protein</fullName>
    </submittedName>
</protein>
<evidence type="ECO:0000256" key="3">
    <source>
        <dbReference type="ARBA" id="ARBA00022448"/>
    </source>
</evidence>
<comment type="subcellular location">
    <subcellularLocation>
        <location evidence="1">Cell inner membrane</location>
        <topology evidence="1">Peripheral membrane protein</topology>
    </subcellularLocation>
</comment>
<dbReference type="OrthoDB" id="9815712at2"/>
<dbReference type="GO" id="GO:0016887">
    <property type="term" value="F:ATP hydrolysis activity"/>
    <property type="evidence" value="ECO:0007669"/>
    <property type="project" value="InterPro"/>
</dbReference>
<comment type="similarity">
    <text evidence="2">Belongs to the ABC transporter superfamily.</text>
</comment>
<dbReference type="GO" id="GO:0005886">
    <property type="term" value="C:plasma membrane"/>
    <property type="evidence" value="ECO:0007669"/>
    <property type="project" value="UniProtKB-SubCell"/>
</dbReference>
<dbReference type="STRING" id="440168.SAMN04487974_11171"/>
<gene>
    <name evidence="9" type="ORF">SAMN04487974_11171</name>
</gene>
<dbReference type="InterPro" id="IPR050388">
    <property type="entry name" value="ABC_Ni/Peptide_Import"/>
</dbReference>
<keyword evidence="5" id="KW-0547">Nucleotide-binding</keyword>
<dbReference type="FunFam" id="3.40.50.300:FF:000016">
    <property type="entry name" value="Oligopeptide ABC transporter ATP-binding component"/>
    <property type="match status" value="1"/>
</dbReference>
<dbReference type="Pfam" id="PF00005">
    <property type="entry name" value="ABC_tran"/>
    <property type="match status" value="1"/>
</dbReference>
<dbReference type="InterPro" id="IPR027417">
    <property type="entry name" value="P-loop_NTPase"/>
</dbReference>
<keyword evidence="3" id="KW-0813">Transport</keyword>
<evidence type="ECO:0000313" key="9">
    <source>
        <dbReference type="EMBL" id="SDG89025.1"/>
    </source>
</evidence>
<dbReference type="PROSITE" id="PS50893">
    <property type="entry name" value="ABC_TRANSPORTER_2"/>
    <property type="match status" value="1"/>
</dbReference>
<dbReference type="RefSeq" id="WP_090597591.1">
    <property type="nucleotide sequence ID" value="NZ_FNCS01000011.1"/>
</dbReference>
<evidence type="ECO:0000256" key="7">
    <source>
        <dbReference type="ARBA" id="ARBA00023136"/>
    </source>
</evidence>
<reference evidence="9 10" key="1">
    <citation type="submission" date="2016-10" db="EMBL/GenBank/DDBJ databases">
        <authorList>
            <person name="de Groot N.N."/>
        </authorList>
    </citation>
    <scope>NUCLEOTIDE SEQUENCE [LARGE SCALE GENOMIC DNA]</scope>
    <source>
        <strain evidence="9 10">CGMCC 1.10267</strain>
    </source>
</reference>
<dbReference type="GO" id="GO:0005524">
    <property type="term" value="F:ATP binding"/>
    <property type="evidence" value="ECO:0007669"/>
    <property type="project" value="UniProtKB-KW"/>
</dbReference>
<keyword evidence="7" id="KW-0472">Membrane</keyword>
<keyword evidence="6 9" id="KW-0067">ATP-binding</keyword>
<organism evidence="9 10">
    <name type="scientific">Pelagibacterium luteolum</name>
    <dbReference type="NCBI Taxonomy" id="440168"/>
    <lineage>
        <taxon>Bacteria</taxon>
        <taxon>Pseudomonadati</taxon>
        <taxon>Pseudomonadota</taxon>
        <taxon>Alphaproteobacteria</taxon>
        <taxon>Hyphomicrobiales</taxon>
        <taxon>Devosiaceae</taxon>
        <taxon>Pelagibacterium</taxon>
    </lineage>
</organism>
<dbReference type="Pfam" id="PF08352">
    <property type="entry name" value="oligo_HPY"/>
    <property type="match status" value="1"/>
</dbReference>
<evidence type="ECO:0000259" key="8">
    <source>
        <dbReference type="PROSITE" id="PS50893"/>
    </source>
</evidence>
<dbReference type="SUPFAM" id="SSF52540">
    <property type="entry name" value="P-loop containing nucleoside triphosphate hydrolases"/>
    <property type="match status" value="1"/>
</dbReference>
<dbReference type="InterPro" id="IPR003439">
    <property type="entry name" value="ABC_transporter-like_ATP-bd"/>
</dbReference>
<dbReference type="InterPro" id="IPR003593">
    <property type="entry name" value="AAA+_ATPase"/>
</dbReference>
<dbReference type="GO" id="GO:0015833">
    <property type="term" value="P:peptide transport"/>
    <property type="evidence" value="ECO:0007669"/>
    <property type="project" value="InterPro"/>
</dbReference>
<dbReference type="PANTHER" id="PTHR43297:SF2">
    <property type="entry name" value="DIPEPTIDE TRANSPORT ATP-BINDING PROTEIN DPPD"/>
    <property type="match status" value="1"/>
</dbReference>
<feature type="domain" description="ABC transporter" evidence="8">
    <location>
        <begin position="6"/>
        <end position="255"/>
    </location>
</feature>
<evidence type="ECO:0000256" key="5">
    <source>
        <dbReference type="ARBA" id="ARBA00022741"/>
    </source>
</evidence>
<evidence type="ECO:0000256" key="1">
    <source>
        <dbReference type="ARBA" id="ARBA00004417"/>
    </source>
</evidence>
<name>A0A1G7XXV5_9HYPH</name>
<evidence type="ECO:0000256" key="4">
    <source>
        <dbReference type="ARBA" id="ARBA00022475"/>
    </source>
</evidence>
<evidence type="ECO:0000256" key="6">
    <source>
        <dbReference type="ARBA" id="ARBA00022840"/>
    </source>
</evidence>
<proteinExistence type="inferred from homology"/>
<dbReference type="Proteomes" id="UP000199495">
    <property type="component" value="Unassembled WGS sequence"/>
</dbReference>
<dbReference type="Gene3D" id="3.40.50.300">
    <property type="entry name" value="P-loop containing nucleotide triphosphate hydrolases"/>
    <property type="match status" value="1"/>
</dbReference>
<dbReference type="PANTHER" id="PTHR43297">
    <property type="entry name" value="OLIGOPEPTIDE TRANSPORT ATP-BINDING PROTEIN APPD"/>
    <property type="match status" value="1"/>
</dbReference>
<dbReference type="InterPro" id="IPR013563">
    <property type="entry name" value="Oligopep_ABC_C"/>
</dbReference>